<keyword evidence="3" id="KW-1185">Reference proteome</keyword>
<reference evidence="2 3" key="1">
    <citation type="journal article" date="2012" name="J. Bacteriol.">
        <title>Complete Genome Sequence of Mycobacterium vaccae Type Strain ATCC 25954.</title>
        <authorList>
            <person name="Ho Y.S."/>
            <person name="Adroub S.A."/>
            <person name="Abadi M."/>
            <person name="Al Alwan B."/>
            <person name="Alkhateeb R."/>
            <person name="Gao G."/>
            <person name="Ragab A."/>
            <person name="Ali S."/>
            <person name="van Soolingen D."/>
            <person name="Bitter W."/>
            <person name="Pain A."/>
            <person name="Abdallah A.M."/>
        </authorList>
    </citation>
    <scope>NUCLEOTIDE SEQUENCE [LARGE SCALE GENOMIC DNA]</scope>
    <source>
        <strain evidence="2 3">ATCC 25954</strain>
    </source>
</reference>
<evidence type="ECO:0000256" key="1">
    <source>
        <dbReference type="SAM" id="Phobius"/>
    </source>
</evidence>
<feature type="transmembrane region" description="Helical" evidence="1">
    <location>
        <begin position="363"/>
        <end position="381"/>
    </location>
</feature>
<gene>
    <name evidence="2" type="ORF">MVAC_04992</name>
</gene>
<organism evidence="2 3">
    <name type="scientific">Mycolicibacterium vaccae ATCC 25954</name>
    <dbReference type="NCBI Taxonomy" id="1194972"/>
    <lineage>
        <taxon>Bacteria</taxon>
        <taxon>Bacillati</taxon>
        <taxon>Actinomycetota</taxon>
        <taxon>Actinomycetes</taxon>
        <taxon>Mycobacteriales</taxon>
        <taxon>Mycobacteriaceae</taxon>
        <taxon>Mycolicibacterium</taxon>
    </lineage>
</organism>
<evidence type="ECO:0000313" key="2">
    <source>
        <dbReference type="EMBL" id="EJZ11637.1"/>
    </source>
</evidence>
<feature type="transmembrane region" description="Helical" evidence="1">
    <location>
        <begin position="69"/>
        <end position="90"/>
    </location>
</feature>
<sequence length="485" mass="51108">MISLVALDVVVHGAAATVDGVSYLSMAEGLRQSEFTHWSGAASGLWPYGYPAALATLGANARAMVDLGFVLQLGALAGVATYVVLIARRLDAYRPSGAYLVGAAAVLASPVVVDSTPLLESEMLFTFLVLAFFYHVVVGCLLTQEPPRRSDLAMGVAAAFLLPNIRFIGVAAPLGLAVGAVVLLVLRDQGARVLGRRAVAPIVGGVAGTVSAMLVNLVTAGTATGGLVPQVDVLRKTVMFSAATFWQLLVARWHFPLFRYEVVAGAVLALVLTLLALRLARAAWHADDAAYRRFTVWAWSGIGVYAAILYWRAVTTLVDPISPRFLLPVLPVAVLWLVYTYVVAAGTGRPSGVLRAGRLGGKIVMVAWLAGLVLVVTTDLVRADREGDLGAIQLGGQDHDCLARIADAPAAARISNNAALIWLATDGQLTAKQASYETGSPNEFYFIDTLGHAVGDVPEEILAGTAGSVLCSGDYLVVEHRTRPN</sequence>
<protein>
    <submittedName>
        <fullName evidence="2">Uncharacterized protein</fullName>
    </submittedName>
</protein>
<feature type="transmembrane region" description="Helical" evidence="1">
    <location>
        <begin position="296"/>
        <end position="313"/>
    </location>
</feature>
<feature type="transmembrane region" description="Helical" evidence="1">
    <location>
        <begin position="198"/>
        <end position="218"/>
    </location>
</feature>
<dbReference type="AlphaFoldDB" id="K0UWX9"/>
<feature type="transmembrane region" description="Helical" evidence="1">
    <location>
        <begin position="96"/>
        <end position="113"/>
    </location>
</feature>
<dbReference type="PATRIC" id="fig|1194972.3.peg.1009"/>
<feature type="transmembrane region" description="Helical" evidence="1">
    <location>
        <begin position="262"/>
        <end position="284"/>
    </location>
</feature>
<feature type="transmembrane region" description="Helical" evidence="1">
    <location>
        <begin position="164"/>
        <end position="186"/>
    </location>
</feature>
<keyword evidence="1" id="KW-0472">Membrane</keyword>
<name>K0UWX9_MYCVA</name>
<dbReference type="HOGENOM" id="CLU_562380_0_0_11"/>
<proteinExistence type="predicted"/>
<accession>K0UWX9</accession>
<feature type="transmembrane region" description="Helical" evidence="1">
    <location>
        <begin position="125"/>
        <end position="144"/>
    </location>
</feature>
<feature type="transmembrane region" description="Helical" evidence="1">
    <location>
        <begin position="325"/>
        <end position="343"/>
    </location>
</feature>
<dbReference type="EMBL" id="ALQA01000007">
    <property type="protein sequence ID" value="EJZ11637.1"/>
    <property type="molecule type" value="Genomic_DNA"/>
</dbReference>
<keyword evidence="1" id="KW-0812">Transmembrane</keyword>
<keyword evidence="1" id="KW-1133">Transmembrane helix</keyword>
<dbReference type="RefSeq" id="WP_003930539.1">
    <property type="nucleotide sequence ID" value="NZ_JH814690.1"/>
</dbReference>
<dbReference type="Proteomes" id="UP000006072">
    <property type="component" value="Unassembled WGS sequence"/>
</dbReference>
<comment type="caution">
    <text evidence="2">The sequence shown here is derived from an EMBL/GenBank/DDBJ whole genome shotgun (WGS) entry which is preliminary data.</text>
</comment>
<evidence type="ECO:0000313" key="3">
    <source>
        <dbReference type="Proteomes" id="UP000006072"/>
    </source>
</evidence>